<feature type="compositionally biased region" description="Low complexity" evidence="1">
    <location>
        <begin position="380"/>
        <end position="389"/>
    </location>
</feature>
<evidence type="ECO:0008006" key="4">
    <source>
        <dbReference type="Google" id="ProtNLM"/>
    </source>
</evidence>
<organism evidence="2 3">
    <name type="scientific">Debaryomyces fabryi</name>
    <dbReference type="NCBI Taxonomy" id="58627"/>
    <lineage>
        <taxon>Eukaryota</taxon>
        <taxon>Fungi</taxon>
        <taxon>Dikarya</taxon>
        <taxon>Ascomycota</taxon>
        <taxon>Saccharomycotina</taxon>
        <taxon>Pichiomycetes</taxon>
        <taxon>Debaryomycetaceae</taxon>
        <taxon>Debaryomyces</taxon>
    </lineage>
</organism>
<dbReference type="Gene3D" id="2.30.29.30">
    <property type="entry name" value="Pleckstrin-homology domain (PH domain)/Phosphotyrosine-binding domain (PTB)"/>
    <property type="match status" value="1"/>
</dbReference>
<gene>
    <name evidence="2" type="ORF">AC631_00212</name>
</gene>
<evidence type="ECO:0000313" key="3">
    <source>
        <dbReference type="Proteomes" id="UP000054251"/>
    </source>
</evidence>
<dbReference type="InterPro" id="IPR011993">
    <property type="entry name" value="PH-like_dom_sf"/>
</dbReference>
<feature type="region of interest" description="Disordered" evidence="1">
    <location>
        <begin position="43"/>
        <end position="82"/>
    </location>
</feature>
<dbReference type="AlphaFoldDB" id="A0A0V1Q6C3"/>
<sequence length="703" mass="80133">MLRRIPSNTSLQMHSEVRYHKELMISNEDSHESNYTYMESDIRRSSDSGFDDEVSSVSLSDLSLEENRRGRRQESSTPPTPSCIAYSSLNSVCNTAPIEYSPISHDEIMATPPAPFVESRQDEYLQFIEPSPVLPPNYNLLPPGGCPKFPILSPIDAVEDDILPPYTPSVYKIGVVCRKVEWLSPYEPSPVRSWKHVIIELNSTQLNFYAIPGPMENHVLSFRPSETPRERIFNDTEEEEIKCVNSSLTSSADLQFFKYTQRLGLISSQDDESSNNSSSAGFSNFSGKYKSKNKRLLRSYSLQHARFGLATDYKKKPNVLRVRIESEQILLNFSTTQDLIDWHAAFCSGRDVSIDILQRELPRERTLPRRRRGRNRSRRNSQNNSLASRNESFMNQVSGSNSESSKLKDRVLKLKSKFLSRTKSVDLSKDKNSLASISSASLQRTRSPSLPTFNISNFAADEDDCDDDDSENLYRLNEYRGEQNNRDRVTTIRDDDYEDDIQNLSDLHASDDEDDEEFDCNIEDFNDNNDNNDNNENNNDDGNEDNEDIQGSRIRLPSMARRFTLPSSVSSSSNNYKWYPTSDRPQSQRKYYRNCLRCIKPLTAEDTWVNRSVVKPTTLSPISFSYLRNMKYANSSSSSSSSLASLGSQVLSSSYTNTQSHRKRSLSFKDSTFTLPDIALTRLPSHFLKEYLVGSHGLIPKEV</sequence>
<feature type="region of interest" description="Disordered" evidence="1">
    <location>
        <begin position="507"/>
        <end position="585"/>
    </location>
</feature>
<feature type="compositionally biased region" description="Polar residues" evidence="1">
    <location>
        <begin position="390"/>
        <end position="404"/>
    </location>
</feature>
<name>A0A0V1Q6C3_9ASCO</name>
<evidence type="ECO:0000256" key="1">
    <source>
        <dbReference type="SAM" id="MobiDB-lite"/>
    </source>
</evidence>
<accession>A0A0V1Q6C3</accession>
<feature type="compositionally biased region" description="Acidic residues" evidence="1">
    <location>
        <begin position="511"/>
        <end position="527"/>
    </location>
</feature>
<reference evidence="2 3" key="1">
    <citation type="submission" date="2015-11" db="EMBL/GenBank/DDBJ databases">
        <title>The genome of Debaryomyces fabryi.</title>
        <authorList>
            <person name="Tafer H."/>
            <person name="Lopandic K."/>
        </authorList>
    </citation>
    <scope>NUCLEOTIDE SEQUENCE [LARGE SCALE GENOMIC DNA]</scope>
    <source>
        <strain evidence="2 3">CBS 789</strain>
    </source>
</reference>
<feature type="compositionally biased region" description="Acidic residues" evidence="1">
    <location>
        <begin position="538"/>
        <end position="548"/>
    </location>
</feature>
<dbReference type="GeneID" id="26837221"/>
<feature type="region of interest" description="Disordered" evidence="1">
    <location>
        <begin position="365"/>
        <end position="408"/>
    </location>
</feature>
<feature type="compositionally biased region" description="Low complexity" evidence="1">
    <location>
        <begin position="528"/>
        <end position="537"/>
    </location>
</feature>
<dbReference type="SUPFAM" id="SSF50729">
    <property type="entry name" value="PH domain-like"/>
    <property type="match status" value="1"/>
</dbReference>
<dbReference type="RefSeq" id="XP_015470044.1">
    <property type="nucleotide sequence ID" value="XM_015609042.1"/>
</dbReference>
<protein>
    <recommendedName>
        <fullName evidence="4">PH domain-containing protein</fullName>
    </recommendedName>
</protein>
<comment type="caution">
    <text evidence="2">The sequence shown here is derived from an EMBL/GenBank/DDBJ whole genome shotgun (WGS) entry which is preliminary data.</text>
</comment>
<feature type="compositionally biased region" description="Basic residues" evidence="1">
    <location>
        <begin position="368"/>
        <end position="379"/>
    </location>
</feature>
<dbReference type="PANTHER" id="PTHR37283">
    <property type="entry name" value="PH DOMAIN-CONTAINING PROTEIN YHR131C"/>
    <property type="match status" value="1"/>
</dbReference>
<proteinExistence type="predicted"/>
<keyword evidence="3" id="KW-1185">Reference proteome</keyword>
<dbReference type="OrthoDB" id="5865767at2759"/>
<dbReference type="EMBL" id="LMYN01000003">
    <property type="protein sequence ID" value="KSA03942.1"/>
    <property type="molecule type" value="Genomic_DNA"/>
</dbReference>
<dbReference type="PANTHER" id="PTHR37283:SF1">
    <property type="entry name" value="PH DOMAIN-CONTAINING PROTEIN YHR131C"/>
    <property type="match status" value="1"/>
</dbReference>
<feature type="compositionally biased region" description="Basic and acidic residues" evidence="1">
    <location>
        <begin position="65"/>
        <end position="74"/>
    </location>
</feature>
<evidence type="ECO:0000313" key="2">
    <source>
        <dbReference type="EMBL" id="KSA03942.1"/>
    </source>
</evidence>
<dbReference type="Proteomes" id="UP000054251">
    <property type="component" value="Unassembled WGS sequence"/>
</dbReference>